<accession>A0A814SVH5</accession>
<dbReference type="AlphaFoldDB" id="A0A814SVH5"/>
<dbReference type="EMBL" id="CAJNOC010012305">
    <property type="protein sequence ID" value="CAF1153005.1"/>
    <property type="molecule type" value="Genomic_DNA"/>
</dbReference>
<comment type="caution">
    <text evidence="2">The sequence shown here is derived from an EMBL/GenBank/DDBJ whole genome shotgun (WGS) entry which is preliminary data.</text>
</comment>
<sequence>CFRTFESDHDFQGVPKGIYNPGCSMDMQIKQEPKYEYDHDYINKKLEMQTNEQKRKGSIDNKNEIKKFKN</sequence>
<evidence type="ECO:0000313" key="3">
    <source>
        <dbReference type="Proteomes" id="UP000663879"/>
    </source>
</evidence>
<feature type="region of interest" description="Disordered" evidence="1">
    <location>
        <begin position="48"/>
        <end position="70"/>
    </location>
</feature>
<feature type="non-terminal residue" evidence="2">
    <location>
        <position position="1"/>
    </location>
</feature>
<reference evidence="2" key="1">
    <citation type="submission" date="2021-02" db="EMBL/GenBank/DDBJ databases">
        <authorList>
            <person name="Nowell W R."/>
        </authorList>
    </citation>
    <scope>NUCLEOTIDE SEQUENCE</scope>
    <source>
        <strain evidence="2">Ploen Becks lab</strain>
    </source>
</reference>
<name>A0A814SVH5_9BILA</name>
<proteinExistence type="predicted"/>
<dbReference type="Proteomes" id="UP000663879">
    <property type="component" value="Unassembled WGS sequence"/>
</dbReference>
<gene>
    <name evidence="2" type="ORF">OXX778_LOCUS23354</name>
</gene>
<organism evidence="2 3">
    <name type="scientific">Brachionus calyciflorus</name>
    <dbReference type="NCBI Taxonomy" id="104777"/>
    <lineage>
        <taxon>Eukaryota</taxon>
        <taxon>Metazoa</taxon>
        <taxon>Spiralia</taxon>
        <taxon>Gnathifera</taxon>
        <taxon>Rotifera</taxon>
        <taxon>Eurotatoria</taxon>
        <taxon>Monogononta</taxon>
        <taxon>Pseudotrocha</taxon>
        <taxon>Ploima</taxon>
        <taxon>Brachionidae</taxon>
        <taxon>Brachionus</taxon>
    </lineage>
</organism>
<evidence type="ECO:0000313" key="2">
    <source>
        <dbReference type="EMBL" id="CAF1153005.1"/>
    </source>
</evidence>
<keyword evidence="3" id="KW-1185">Reference proteome</keyword>
<evidence type="ECO:0000256" key="1">
    <source>
        <dbReference type="SAM" id="MobiDB-lite"/>
    </source>
</evidence>
<protein>
    <submittedName>
        <fullName evidence="2">Uncharacterized protein</fullName>
    </submittedName>
</protein>